<gene>
    <name evidence="4" type="ORF">SCF082_LOCUS18676</name>
</gene>
<proteinExistence type="predicted"/>
<evidence type="ECO:0000313" key="5">
    <source>
        <dbReference type="Proteomes" id="UP001642464"/>
    </source>
</evidence>
<feature type="domain" description="J" evidence="3">
    <location>
        <begin position="8"/>
        <end position="74"/>
    </location>
</feature>
<evidence type="ECO:0000256" key="1">
    <source>
        <dbReference type="SAM" id="MobiDB-lite"/>
    </source>
</evidence>
<dbReference type="SMART" id="SM00271">
    <property type="entry name" value="DnaJ"/>
    <property type="match status" value="1"/>
</dbReference>
<dbReference type="InterPro" id="IPR001623">
    <property type="entry name" value="DnaJ_domain"/>
</dbReference>
<reference evidence="4 5" key="1">
    <citation type="submission" date="2024-02" db="EMBL/GenBank/DDBJ databases">
        <authorList>
            <person name="Chen Y."/>
            <person name="Shah S."/>
            <person name="Dougan E. K."/>
            <person name="Thang M."/>
            <person name="Chan C."/>
        </authorList>
    </citation>
    <scope>NUCLEOTIDE SEQUENCE [LARGE SCALE GENOMIC DNA]</scope>
</reference>
<protein>
    <submittedName>
        <fullName evidence="4">Chaperone protein DnaJ</fullName>
    </submittedName>
</protein>
<dbReference type="CDD" id="cd06257">
    <property type="entry name" value="DnaJ"/>
    <property type="match status" value="1"/>
</dbReference>
<keyword evidence="5" id="KW-1185">Reference proteome</keyword>
<evidence type="ECO:0000259" key="3">
    <source>
        <dbReference type="PROSITE" id="PS50076"/>
    </source>
</evidence>
<feature type="compositionally biased region" description="Basic residues" evidence="1">
    <location>
        <begin position="1261"/>
        <end position="1276"/>
    </location>
</feature>
<feature type="transmembrane region" description="Helical" evidence="2">
    <location>
        <begin position="348"/>
        <end position="371"/>
    </location>
</feature>
<dbReference type="EMBL" id="CAXAMM010012558">
    <property type="protein sequence ID" value="CAK9029190.1"/>
    <property type="molecule type" value="Genomic_DNA"/>
</dbReference>
<evidence type="ECO:0000256" key="2">
    <source>
        <dbReference type="SAM" id="Phobius"/>
    </source>
</evidence>
<dbReference type="PROSITE" id="PS50076">
    <property type="entry name" value="DNAJ_2"/>
    <property type="match status" value="1"/>
</dbReference>
<dbReference type="Proteomes" id="UP001642464">
    <property type="component" value="Unassembled WGS sequence"/>
</dbReference>
<dbReference type="PANTHER" id="PTHR24074">
    <property type="entry name" value="CO-CHAPERONE PROTEIN DJLA"/>
    <property type="match status" value="1"/>
</dbReference>
<dbReference type="PRINTS" id="PR00625">
    <property type="entry name" value="JDOMAIN"/>
</dbReference>
<feature type="transmembrane region" description="Helical" evidence="2">
    <location>
        <begin position="317"/>
        <end position="336"/>
    </location>
</feature>
<keyword evidence="2" id="KW-0472">Membrane</keyword>
<dbReference type="SUPFAM" id="SSF46565">
    <property type="entry name" value="Chaperone J-domain"/>
    <property type="match status" value="1"/>
</dbReference>
<sequence length="1276" mass="138304">MVRKPLPDYYAALEIREEADEVTIKKAYRRLVLQWHPDRNPADRETAEEKIRLLNIAYETVTNPIKRETYDLQRAASSRKSKAKPRSAPRVEVPKEFMMTPLGYPECFVRSLGRRVVVHSRSDDPESNFQSFFASTKLALWWLPEVNNMCRIRKLGSKARGDKRGAAAGRAGGLNMAFDPQKAKTAGAEGSEVRMAPANKGQKADSVNFVTKASPTCEGALRFESASQRGQYLAFFPPSHLRVVPFLEEAEDRVLDFLFVDFASMFKFITLEEVLQPIFSAEEAGVWIELAKLQDDEAVKSHFKEVMGKDVWDVEDFQVGILVSLFTLLILCKVHIRAHEQTRPCVMFLILLLANLGGLAVSGFLASFGSYGRAASTLSDLAVEIRDVQDMSAALNISSGSFQHNLDRLYTECPNTTHEFLGDSVTARKQEAREAQDTALVLLKQLSGIPQWLTQRTKDIISMAALVALSFGTPLVLLLISYLAICMLIGVAECAGPKCIRRCSCCQIACVAVSCISPTILLISIIVALELGFSMMSSAFCKNPTLVVLSYADVAFGHGSPTSNLTRQFLDKESAVMALKDMKVIQNHFALWQEWVGTYGDAIQRSCPTWDALNVSQNIQIMDAGLKTSLSILEPTHLYPYYNYTVDNLLCGTAISKMTVLMVFQLALGLLGLPVLACAASCLLDSLVAERTWELPEQSFDLLQTEETQEELKNGGSWPKQERLAKQLRATPKAEEVVAAVAKTDESELQRLPVGALARALTALAKASSTDGEAGEATSAQIQLLAALRAVGKGEEEKCDIPAFELLHSAEKVLDLGGDNPDDTVLVQRSAAARILANKALKSASAIEGGMVEAGFTLPDVVRFLLLPGAAGRDLLLATSCVKLFEGRSIPEQREVLRTAKSRGSTNTAAAAGTALLKSLGGGGPGDHVAAPDAHVEMVAEVAECGVRLPAATALLRRMAATANPLKLAEALLALASRVGPGQAEDMTHIAESLASKGAFGNFPIKTILETVLASSKDDTLAALVVPAAAAAANVLTHWPFEEMVKLLLGLARRHALLTPEVDDSLRKAAEKCFTQEQLQLFSPNDLAGVVLATLGHGWSTLHTVSVQELLRRLPHFPAKELLMVTPLMLQAHSTELITAWPKVLAAPTASKEARSSTEPLSVDQLVQLARLFQTEATATKLLEDLSERLLPKVTELSASGRSALSAQLKSKSGLGATAKQVALQKSLAAGVIKATPDESMSGTRGAKRRPEASGPDGRLSKKQRGKQLRNKRQHH</sequence>
<feature type="transmembrane region" description="Helical" evidence="2">
    <location>
        <begin position="460"/>
        <end position="492"/>
    </location>
</feature>
<dbReference type="Gene3D" id="1.10.287.110">
    <property type="entry name" value="DnaJ domain"/>
    <property type="match status" value="1"/>
</dbReference>
<comment type="caution">
    <text evidence="4">The sequence shown here is derived from an EMBL/GenBank/DDBJ whole genome shotgun (WGS) entry which is preliminary data.</text>
</comment>
<name>A0ABP0KQP8_9DINO</name>
<organism evidence="4 5">
    <name type="scientific">Durusdinium trenchii</name>
    <dbReference type="NCBI Taxonomy" id="1381693"/>
    <lineage>
        <taxon>Eukaryota</taxon>
        <taxon>Sar</taxon>
        <taxon>Alveolata</taxon>
        <taxon>Dinophyceae</taxon>
        <taxon>Suessiales</taxon>
        <taxon>Symbiodiniaceae</taxon>
        <taxon>Durusdinium</taxon>
    </lineage>
</organism>
<dbReference type="InterPro" id="IPR036869">
    <property type="entry name" value="J_dom_sf"/>
</dbReference>
<keyword evidence="2" id="KW-1133">Transmembrane helix</keyword>
<keyword evidence="2" id="KW-0812">Transmembrane</keyword>
<accession>A0ABP0KQP8</accession>
<feature type="region of interest" description="Disordered" evidence="1">
    <location>
        <begin position="1233"/>
        <end position="1276"/>
    </location>
</feature>
<dbReference type="Pfam" id="PF00226">
    <property type="entry name" value="DnaJ"/>
    <property type="match status" value="1"/>
</dbReference>
<feature type="transmembrane region" description="Helical" evidence="2">
    <location>
        <begin position="504"/>
        <end position="529"/>
    </location>
</feature>
<evidence type="ECO:0000313" key="4">
    <source>
        <dbReference type="EMBL" id="CAK9029190.1"/>
    </source>
</evidence>
<dbReference type="InterPro" id="IPR050817">
    <property type="entry name" value="DjlA_DnaK_co-chaperone"/>
</dbReference>